<accession>A0A923S3D3</accession>
<evidence type="ECO:0000256" key="1">
    <source>
        <dbReference type="SAM" id="Phobius"/>
    </source>
</evidence>
<evidence type="ECO:0000259" key="3">
    <source>
        <dbReference type="SMART" id="SM00267"/>
    </source>
</evidence>
<dbReference type="SUPFAM" id="SSF55073">
    <property type="entry name" value="Nucleotide cyclase"/>
    <property type="match status" value="1"/>
</dbReference>
<dbReference type="AlphaFoldDB" id="A0A923S3D3"/>
<keyword evidence="1" id="KW-0472">Membrane</keyword>
<keyword evidence="1" id="KW-0812">Transmembrane</keyword>
<gene>
    <name evidence="4" type="ORF">H8R02_18310</name>
</gene>
<feature type="transmembrane region" description="Helical" evidence="1">
    <location>
        <begin position="361"/>
        <end position="379"/>
    </location>
</feature>
<dbReference type="EMBL" id="JACORU010000007">
    <property type="protein sequence ID" value="MBC5766429.1"/>
    <property type="molecule type" value="Genomic_DNA"/>
</dbReference>
<dbReference type="Pfam" id="PF07696">
    <property type="entry name" value="7TMR-DISMED2"/>
    <property type="match status" value="1"/>
</dbReference>
<dbReference type="Pfam" id="PF00990">
    <property type="entry name" value="GGDEF"/>
    <property type="match status" value="1"/>
</dbReference>
<comment type="caution">
    <text evidence="4">The sequence shown here is derived from an EMBL/GenBank/DDBJ whole genome shotgun (WGS) entry which is preliminary data.</text>
</comment>
<feature type="transmembrane region" description="Helical" evidence="1">
    <location>
        <begin position="305"/>
        <end position="324"/>
    </location>
</feature>
<dbReference type="InterPro" id="IPR011622">
    <property type="entry name" value="7TMR_DISM_rcpt_extracell_dom2"/>
</dbReference>
<evidence type="ECO:0000256" key="2">
    <source>
        <dbReference type="SAM" id="SignalP"/>
    </source>
</evidence>
<dbReference type="Gene3D" id="3.30.70.270">
    <property type="match status" value="1"/>
</dbReference>
<reference evidence="4" key="1">
    <citation type="submission" date="2020-08" db="EMBL/GenBank/DDBJ databases">
        <title>Ramlibacter sp. GTP1 16S ribosomal RNA gene genome sequencing and assembly.</title>
        <authorList>
            <person name="Kang M."/>
        </authorList>
    </citation>
    <scope>NUCLEOTIDE SEQUENCE</scope>
    <source>
        <strain evidence="4">GTP1</strain>
    </source>
</reference>
<keyword evidence="1" id="KW-1133">Transmembrane helix</keyword>
<evidence type="ECO:0000313" key="4">
    <source>
        <dbReference type="EMBL" id="MBC5766429.1"/>
    </source>
</evidence>
<feature type="domain" description="GGDEF" evidence="3">
    <location>
        <begin position="391"/>
        <end position="560"/>
    </location>
</feature>
<dbReference type="InterPro" id="IPR043128">
    <property type="entry name" value="Rev_trsase/Diguanyl_cyclase"/>
</dbReference>
<feature type="chain" id="PRO_5037115832" evidence="2">
    <location>
        <begin position="23"/>
        <end position="576"/>
    </location>
</feature>
<evidence type="ECO:0000313" key="5">
    <source>
        <dbReference type="Proteomes" id="UP000596827"/>
    </source>
</evidence>
<dbReference type="InterPro" id="IPR000160">
    <property type="entry name" value="GGDEF_dom"/>
</dbReference>
<dbReference type="SMART" id="SM00267">
    <property type="entry name" value="GGDEF"/>
    <property type="match status" value="1"/>
</dbReference>
<feature type="transmembrane region" description="Helical" evidence="1">
    <location>
        <begin position="336"/>
        <end position="355"/>
    </location>
</feature>
<protein>
    <submittedName>
        <fullName evidence="4">Diguanylate cyclase</fullName>
    </submittedName>
</protein>
<name>A0A923S3D3_9BURK</name>
<feature type="transmembrane region" description="Helical" evidence="1">
    <location>
        <begin position="214"/>
        <end position="238"/>
    </location>
</feature>
<dbReference type="Proteomes" id="UP000596827">
    <property type="component" value="Unassembled WGS sequence"/>
</dbReference>
<keyword evidence="5" id="KW-1185">Reference proteome</keyword>
<dbReference type="InterPro" id="IPR029787">
    <property type="entry name" value="Nucleotide_cyclase"/>
</dbReference>
<feature type="transmembrane region" description="Helical" evidence="1">
    <location>
        <begin position="250"/>
        <end position="268"/>
    </location>
</feature>
<feature type="transmembrane region" description="Helical" evidence="1">
    <location>
        <begin position="280"/>
        <end position="299"/>
    </location>
</feature>
<feature type="signal peptide" evidence="2">
    <location>
        <begin position="1"/>
        <end position="22"/>
    </location>
</feature>
<keyword evidence="2" id="KW-0732">Signal</keyword>
<dbReference type="RefSeq" id="WP_187082927.1">
    <property type="nucleotide sequence ID" value="NZ_JACORU010000007.1"/>
</dbReference>
<feature type="transmembrane region" description="Helical" evidence="1">
    <location>
        <begin position="185"/>
        <end position="207"/>
    </location>
</feature>
<organism evidence="4 5">
    <name type="scientific">Ramlibacter albus</name>
    <dbReference type="NCBI Taxonomy" id="2079448"/>
    <lineage>
        <taxon>Bacteria</taxon>
        <taxon>Pseudomonadati</taxon>
        <taxon>Pseudomonadota</taxon>
        <taxon>Betaproteobacteria</taxon>
        <taxon>Burkholderiales</taxon>
        <taxon>Comamonadaceae</taxon>
        <taxon>Ramlibacter</taxon>
    </lineage>
</organism>
<dbReference type="Gene3D" id="2.60.40.2380">
    <property type="match status" value="1"/>
</dbReference>
<sequence length="576" mass="62154">MIIVRAFWALVLCVLCAAGAGAATPVVRGEPRMAPMNIAREMETVRLPVSGPLDPEALWSAPGGMRLKDAAAWDLRAGERWVGRMSLGGSRGVEEYVVQVPMPQVDHVRIWWRSSGGEWRMAEAGDRVPLSRWPFANPFPAFLLSVGVEPIDVVLAVENDAFLRAPVTLLPDSEFRENLVRRASLSGVMMGLGAMVAIVCVLGAIGYGGRSRWMLAGVSLWTLFGIVAANGYLTVWFTGEWPAFNDWSRSFAGIVLAGLMLLLCTEALDALHVRRFERLLALAAPVVALVYAIVQVAWLPTPWRVPAIVVASAISVLGSAALCAVNHLRGGRHAGWVAGAIASMAIAPFVAFAAPDQVANLDLRAAVLAASLYVALLFIRQALMLRDRYGRDVLGRAATAANRDPLTALWSYDGFQQRHAEAALREAAGQGTSSVILFALPGLDNAAIQYGSAATERALVRFAATLQGLLGQKWAVARVSRTRFAAISLRPLTPIELADCATQVLAHCSRIAQPLNLVSDFDLRMACSRRRIADTPMPELLRELKQAALALDYRKRIVYLQPMPAAALAETPVTAS</sequence>
<proteinExistence type="predicted"/>